<feature type="region of interest" description="Disordered" evidence="9">
    <location>
        <begin position="1"/>
        <end position="22"/>
    </location>
</feature>
<evidence type="ECO:0000313" key="12">
    <source>
        <dbReference type="EMBL" id="EKV57321.1"/>
    </source>
</evidence>
<dbReference type="Proteomes" id="UP000011663">
    <property type="component" value="Unassembled WGS sequence"/>
</dbReference>
<dbReference type="InterPro" id="IPR038333">
    <property type="entry name" value="T1MK-like_N_sf"/>
</dbReference>
<dbReference type="STRING" id="1289135.A966_05578"/>
<keyword evidence="4" id="KW-0808">Transferase</keyword>
<dbReference type="GeneID" id="66487548"/>
<evidence type="ECO:0000256" key="2">
    <source>
        <dbReference type="ARBA" id="ARBA00011900"/>
    </source>
</evidence>
<dbReference type="EC" id="2.1.1.72" evidence="2"/>
<dbReference type="AlphaFoldDB" id="A0A2U4FJC1"/>
<dbReference type="GO" id="GO:0009007">
    <property type="term" value="F:site-specific DNA-methyltransferase (adenine-specific) activity"/>
    <property type="evidence" value="ECO:0007669"/>
    <property type="project" value="UniProtKB-EC"/>
</dbReference>
<evidence type="ECO:0000256" key="6">
    <source>
        <dbReference type="ARBA" id="ARBA00022747"/>
    </source>
</evidence>
<dbReference type="InterPro" id="IPR029063">
    <property type="entry name" value="SAM-dependent_MTases_sf"/>
</dbReference>
<dbReference type="GO" id="GO:0032259">
    <property type="term" value="P:methylation"/>
    <property type="evidence" value="ECO:0007669"/>
    <property type="project" value="UniProtKB-KW"/>
</dbReference>
<comment type="catalytic activity">
    <reaction evidence="7">
        <text>a 2'-deoxyadenosine in DNA + S-adenosyl-L-methionine = an N(6)-methyl-2'-deoxyadenosine in DNA + S-adenosyl-L-homocysteine + H(+)</text>
        <dbReference type="Rhea" id="RHEA:15197"/>
        <dbReference type="Rhea" id="RHEA-COMP:12418"/>
        <dbReference type="Rhea" id="RHEA-COMP:12419"/>
        <dbReference type="ChEBI" id="CHEBI:15378"/>
        <dbReference type="ChEBI" id="CHEBI:57856"/>
        <dbReference type="ChEBI" id="CHEBI:59789"/>
        <dbReference type="ChEBI" id="CHEBI:90615"/>
        <dbReference type="ChEBI" id="CHEBI:90616"/>
        <dbReference type="EC" id="2.1.1.72"/>
    </reaction>
</comment>
<dbReference type="PANTHER" id="PTHR42933">
    <property type="entry name" value="SLR6095 PROTEIN"/>
    <property type="match status" value="1"/>
</dbReference>
<dbReference type="Gene3D" id="3.40.50.150">
    <property type="entry name" value="Vaccinia Virus protein VP39"/>
    <property type="match status" value="1"/>
</dbReference>
<dbReference type="InterPro" id="IPR051537">
    <property type="entry name" value="DNA_Adenine_Mtase"/>
</dbReference>
<evidence type="ECO:0000259" key="11">
    <source>
        <dbReference type="Pfam" id="PF12161"/>
    </source>
</evidence>
<dbReference type="Pfam" id="PF02384">
    <property type="entry name" value="N6_Mtase"/>
    <property type="match status" value="1"/>
</dbReference>
<evidence type="ECO:0000313" key="13">
    <source>
        <dbReference type="Proteomes" id="UP000011663"/>
    </source>
</evidence>
<dbReference type="SUPFAM" id="SSF53335">
    <property type="entry name" value="S-adenosyl-L-methionine-dependent methyltransferases"/>
    <property type="match status" value="1"/>
</dbReference>
<dbReference type="Pfam" id="PF12161">
    <property type="entry name" value="HsdM_N"/>
    <property type="match status" value="1"/>
</dbReference>
<accession>A0A2U4FJC1</accession>
<dbReference type="InterPro" id="IPR003356">
    <property type="entry name" value="DNA_methylase_A-5"/>
</dbReference>
<dbReference type="Gene3D" id="1.20.1260.30">
    <property type="match status" value="1"/>
</dbReference>
<organism evidence="12 13">
    <name type="scientific">Brachyspira hampsonii 30446</name>
    <dbReference type="NCBI Taxonomy" id="1289135"/>
    <lineage>
        <taxon>Bacteria</taxon>
        <taxon>Pseudomonadati</taxon>
        <taxon>Spirochaetota</taxon>
        <taxon>Spirochaetia</taxon>
        <taxon>Brachyspirales</taxon>
        <taxon>Brachyspiraceae</taxon>
        <taxon>Brachyspira</taxon>
    </lineage>
</organism>
<dbReference type="InterPro" id="IPR002052">
    <property type="entry name" value="DNA_methylase_N6_adenine_CS"/>
</dbReference>
<dbReference type="GO" id="GO:0008170">
    <property type="term" value="F:N-methyltransferase activity"/>
    <property type="evidence" value="ECO:0007669"/>
    <property type="project" value="InterPro"/>
</dbReference>
<gene>
    <name evidence="12" type="ORF">A966_05578</name>
</gene>
<dbReference type="GO" id="GO:0009307">
    <property type="term" value="P:DNA restriction-modification system"/>
    <property type="evidence" value="ECO:0007669"/>
    <property type="project" value="UniProtKB-KW"/>
</dbReference>
<dbReference type="GO" id="GO:0003677">
    <property type="term" value="F:DNA binding"/>
    <property type="evidence" value="ECO:0007669"/>
    <property type="project" value="InterPro"/>
</dbReference>
<evidence type="ECO:0000256" key="4">
    <source>
        <dbReference type="ARBA" id="ARBA00022679"/>
    </source>
</evidence>
<evidence type="ECO:0000256" key="5">
    <source>
        <dbReference type="ARBA" id="ARBA00022691"/>
    </source>
</evidence>
<feature type="domain" description="N6 adenine-specific DNA methyltransferase N-terminal" evidence="11">
    <location>
        <begin position="28"/>
        <end position="243"/>
    </location>
</feature>
<feature type="coiled-coil region" evidence="8">
    <location>
        <begin position="578"/>
        <end position="605"/>
    </location>
</feature>
<feature type="domain" description="DNA methylase adenine-specific" evidence="10">
    <location>
        <begin position="254"/>
        <end position="574"/>
    </location>
</feature>
<dbReference type="NCBIfam" id="TIGR00497">
    <property type="entry name" value="hsdM"/>
    <property type="match status" value="1"/>
</dbReference>
<evidence type="ECO:0000256" key="9">
    <source>
        <dbReference type="SAM" id="MobiDB-lite"/>
    </source>
</evidence>
<evidence type="ECO:0000259" key="10">
    <source>
        <dbReference type="Pfam" id="PF02384"/>
    </source>
</evidence>
<dbReference type="InterPro" id="IPR022749">
    <property type="entry name" value="D12N6_MeTrfase_N"/>
</dbReference>
<keyword evidence="3" id="KW-0489">Methyltransferase</keyword>
<proteinExistence type="inferred from homology"/>
<evidence type="ECO:0000256" key="8">
    <source>
        <dbReference type="SAM" id="Coils"/>
    </source>
</evidence>
<dbReference type="InterPro" id="IPR004546">
    <property type="entry name" value="Restrct_endonuc_T1M"/>
</dbReference>
<name>A0A2U4FJC1_9SPIR</name>
<dbReference type="PRINTS" id="PR00507">
    <property type="entry name" value="N12N6MTFRASE"/>
</dbReference>
<keyword evidence="8" id="KW-0175">Coiled coil</keyword>
<comment type="similarity">
    <text evidence="1">Belongs to the N(4)/N(6)-methyltransferase family.</text>
</comment>
<feature type="compositionally biased region" description="Low complexity" evidence="9">
    <location>
        <begin position="1"/>
        <end position="11"/>
    </location>
</feature>
<feature type="coiled-coil region" evidence="8">
    <location>
        <begin position="81"/>
        <end position="133"/>
    </location>
</feature>
<dbReference type="PANTHER" id="PTHR42933:SF1">
    <property type="entry name" value="SITE-SPECIFIC DNA-METHYLTRANSFERASE (ADENINE-SPECIFIC)"/>
    <property type="match status" value="1"/>
</dbReference>
<protein>
    <recommendedName>
        <fullName evidence="2">site-specific DNA-methyltransferase (adenine-specific)</fullName>
        <ecNumber evidence="2">2.1.1.72</ecNumber>
    </recommendedName>
</protein>
<sequence>MNNQLNKNIIDNKNRRKKMSDEQKKQLGAILWAIADKLRGAMDADDFKDYMLSFLFLKYLSDKYEEAVKILLGKDYDEIENEAVKNNNDRYIEELKKIILKYSKTIPLSKLNLNEDEKDKEKIKKARENWADDYTKMLSSNTLQPLILWYIKNLNSINLFEKDIRRKVHYVIKPQYLWRNIYELAKTQNEELLNTLVSGFKHIENESFESTFSGLFSEINLYSEKLGRSYTERNKLISSIITEIADGISQFSNDTDILGDAYEYLIAQFAAGSGKKAGEFYTPQPVSTILSRIVVLDCQDPSKGKKTKINNIFDFACGSGSLLINVRKQFKENNFGQIYGQEKNITTYNLARMNMILHGVKDSEFTIFHGDSLLNEWDILSEMNPAKKILFDVVVANPPFSYRWQPKEDMENDFRFKDYGLAPKSAADFAFLLHGFHFLSNEGTMAIILPHGVLFRGGSEEKIRTKLLQDGNIDAVIGLPSNLFAFTGIPVCILVLKKCKKFDDVLIINASNEFIKGKRQNILSDEHIDKIVDTYQYRKEDNKKYSRRVSMKEIEKNGYNLNISRYVNTSDEEEIINIDDVIGELENIELEIKNAKLKHNGFLKELGIKELP</sequence>
<dbReference type="RefSeq" id="WP_008723245.1">
    <property type="nucleotide sequence ID" value="NZ_JH994111.1"/>
</dbReference>
<dbReference type="EMBL" id="ALNZ01000022">
    <property type="protein sequence ID" value="EKV57321.1"/>
    <property type="molecule type" value="Genomic_DNA"/>
</dbReference>
<evidence type="ECO:0000256" key="7">
    <source>
        <dbReference type="ARBA" id="ARBA00047942"/>
    </source>
</evidence>
<dbReference type="PROSITE" id="PS00092">
    <property type="entry name" value="N6_MTASE"/>
    <property type="match status" value="1"/>
</dbReference>
<keyword evidence="5" id="KW-0949">S-adenosyl-L-methionine</keyword>
<keyword evidence="6" id="KW-0680">Restriction system</keyword>
<comment type="caution">
    <text evidence="12">The sequence shown here is derived from an EMBL/GenBank/DDBJ whole genome shotgun (WGS) entry which is preliminary data.</text>
</comment>
<evidence type="ECO:0000256" key="3">
    <source>
        <dbReference type="ARBA" id="ARBA00022603"/>
    </source>
</evidence>
<evidence type="ECO:0000256" key="1">
    <source>
        <dbReference type="ARBA" id="ARBA00006594"/>
    </source>
</evidence>
<reference evidence="12 13" key="1">
    <citation type="submission" date="2012-07" db="EMBL/GenBank/DDBJ databases">
        <title>Genome sequence of Brachyspira sp. 30446, isolated from a pig with mucohaemorrhagic colitis.</title>
        <authorList>
            <person name="Rubin J.E."/>
            <person name="Fernando C."/>
            <person name="Harding J.C.S."/>
            <person name="Hill J.E."/>
        </authorList>
    </citation>
    <scope>NUCLEOTIDE SEQUENCE [LARGE SCALE GENOMIC DNA]</scope>
    <source>
        <strain evidence="12 13">30446</strain>
    </source>
</reference>